<evidence type="ECO:0000313" key="2">
    <source>
        <dbReference type="Proteomes" id="UP000823775"/>
    </source>
</evidence>
<reference evidence="1 2" key="1">
    <citation type="journal article" date="2021" name="BMC Genomics">
        <title>Datura genome reveals duplications of psychoactive alkaloid biosynthetic genes and high mutation rate following tissue culture.</title>
        <authorList>
            <person name="Rajewski A."/>
            <person name="Carter-House D."/>
            <person name="Stajich J."/>
            <person name="Litt A."/>
        </authorList>
    </citation>
    <scope>NUCLEOTIDE SEQUENCE [LARGE SCALE GENOMIC DNA]</scope>
    <source>
        <strain evidence="1">AR-01</strain>
    </source>
</reference>
<dbReference type="EMBL" id="JACEIK010001215">
    <property type="protein sequence ID" value="MCD7467282.1"/>
    <property type="molecule type" value="Genomic_DNA"/>
</dbReference>
<evidence type="ECO:0000313" key="1">
    <source>
        <dbReference type="EMBL" id="MCD7467282.1"/>
    </source>
</evidence>
<comment type="caution">
    <text evidence="1">The sequence shown here is derived from an EMBL/GenBank/DDBJ whole genome shotgun (WGS) entry which is preliminary data.</text>
</comment>
<keyword evidence="2" id="KW-1185">Reference proteome</keyword>
<sequence length="152" mass="17122">MRTVERVIDLATKRDKYAQAFKISKLKSGLNDPLPTMMSGDADVSTMDDRHVSPLTSALLKMAQIAHTHNAHLLKLANIIPPYKSTHDDWCMGYIPSSGVAARVVTVDDPPRNDVPPIMNDGHYDDPYRVAPICYYHEARTFPNRWVMTSQI</sequence>
<proteinExistence type="predicted"/>
<accession>A0ABS8T9M0</accession>
<gene>
    <name evidence="1" type="ORF">HAX54_004620</name>
</gene>
<dbReference type="Proteomes" id="UP000823775">
    <property type="component" value="Unassembled WGS sequence"/>
</dbReference>
<organism evidence="1 2">
    <name type="scientific">Datura stramonium</name>
    <name type="common">Jimsonweed</name>
    <name type="synonym">Common thornapple</name>
    <dbReference type="NCBI Taxonomy" id="4076"/>
    <lineage>
        <taxon>Eukaryota</taxon>
        <taxon>Viridiplantae</taxon>
        <taxon>Streptophyta</taxon>
        <taxon>Embryophyta</taxon>
        <taxon>Tracheophyta</taxon>
        <taxon>Spermatophyta</taxon>
        <taxon>Magnoliopsida</taxon>
        <taxon>eudicotyledons</taxon>
        <taxon>Gunneridae</taxon>
        <taxon>Pentapetalae</taxon>
        <taxon>asterids</taxon>
        <taxon>lamiids</taxon>
        <taxon>Solanales</taxon>
        <taxon>Solanaceae</taxon>
        <taxon>Solanoideae</taxon>
        <taxon>Datureae</taxon>
        <taxon>Datura</taxon>
    </lineage>
</organism>
<name>A0ABS8T9M0_DATST</name>
<protein>
    <submittedName>
        <fullName evidence="1">Uncharacterized protein</fullName>
    </submittedName>
</protein>